<dbReference type="Proteomes" id="UP000292052">
    <property type="component" value="Unassembled WGS sequence"/>
</dbReference>
<dbReference type="PANTHER" id="PTHR12308:SF84">
    <property type="entry name" value="ANOCTAMIN"/>
    <property type="match status" value="1"/>
</dbReference>
<feature type="non-terminal residue" evidence="11">
    <location>
        <position position="636"/>
    </location>
</feature>
<dbReference type="InterPro" id="IPR032394">
    <property type="entry name" value="Anoct_dimer"/>
</dbReference>
<dbReference type="Pfam" id="PF04547">
    <property type="entry name" value="Anoctamin"/>
    <property type="match status" value="1"/>
</dbReference>
<evidence type="ECO:0000256" key="3">
    <source>
        <dbReference type="ARBA" id="ARBA00022475"/>
    </source>
</evidence>
<proteinExistence type="inferred from homology"/>
<feature type="domain" description="Anoctamin transmembrane" evidence="9">
    <location>
        <begin position="192"/>
        <end position="636"/>
    </location>
</feature>
<name>A0A482VNC3_ASBVE</name>
<feature type="transmembrane region" description="Helical" evidence="8">
    <location>
        <begin position="480"/>
        <end position="504"/>
    </location>
</feature>
<feature type="transmembrane region" description="Helical" evidence="8">
    <location>
        <begin position="358"/>
        <end position="380"/>
    </location>
</feature>
<feature type="transmembrane region" description="Helical" evidence="8">
    <location>
        <begin position="401"/>
        <end position="420"/>
    </location>
</feature>
<dbReference type="GO" id="GO:0005886">
    <property type="term" value="C:plasma membrane"/>
    <property type="evidence" value="ECO:0007669"/>
    <property type="project" value="UniProtKB-SubCell"/>
</dbReference>
<feature type="transmembrane region" description="Helical" evidence="8">
    <location>
        <begin position="451"/>
        <end position="468"/>
    </location>
</feature>
<dbReference type="AlphaFoldDB" id="A0A482VNC3"/>
<comment type="subcellular location">
    <subcellularLocation>
        <location evidence="1">Cell membrane</location>
        <topology evidence="1">Multi-pass membrane protein</topology>
    </subcellularLocation>
    <subcellularLocation>
        <location evidence="8">Membrane</location>
        <topology evidence="8">Multi-pass membrane protein</topology>
    </subcellularLocation>
</comment>
<keyword evidence="7" id="KW-0325">Glycoprotein</keyword>
<evidence type="ECO:0000256" key="8">
    <source>
        <dbReference type="RuleBase" id="RU280814"/>
    </source>
</evidence>
<comment type="similarity">
    <text evidence="2 8">Belongs to the anoctamin family.</text>
</comment>
<keyword evidence="3" id="KW-1003">Cell membrane</keyword>
<evidence type="ECO:0000256" key="6">
    <source>
        <dbReference type="ARBA" id="ARBA00023136"/>
    </source>
</evidence>
<dbReference type="InterPro" id="IPR007632">
    <property type="entry name" value="Anoctamin"/>
</dbReference>
<reference evidence="11 12" key="1">
    <citation type="submission" date="2017-03" db="EMBL/GenBank/DDBJ databases">
        <title>Genome of the blue death feigning beetle - Asbolus verrucosus.</title>
        <authorList>
            <person name="Rider S.D."/>
        </authorList>
    </citation>
    <scope>NUCLEOTIDE SEQUENCE [LARGE SCALE GENOMIC DNA]</scope>
    <source>
        <strain evidence="11">Butters</strain>
        <tissue evidence="11">Head and leg muscle</tissue>
    </source>
</reference>
<keyword evidence="5 8" id="KW-1133">Transmembrane helix</keyword>
<feature type="domain" description="Anoctamin dimerisation" evidence="10">
    <location>
        <begin position="6"/>
        <end position="78"/>
    </location>
</feature>
<accession>A0A482VNC3</accession>
<evidence type="ECO:0000313" key="12">
    <source>
        <dbReference type="Proteomes" id="UP000292052"/>
    </source>
</evidence>
<evidence type="ECO:0000256" key="7">
    <source>
        <dbReference type="ARBA" id="ARBA00023180"/>
    </source>
</evidence>
<feature type="domain" description="Anoctamin dimerisation" evidence="10">
    <location>
        <begin position="110"/>
        <end position="189"/>
    </location>
</feature>
<keyword evidence="4 8" id="KW-0812">Transmembrane</keyword>
<dbReference type="EMBL" id="QDEB01084705">
    <property type="protein sequence ID" value="RZC33897.1"/>
    <property type="molecule type" value="Genomic_DNA"/>
</dbReference>
<keyword evidence="6 8" id="KW-0472">Membrane</keyword>
<evidence type="ECO:0000256" key="1">
    <source>
        <dbReference type="ARBA" id="ARBA00004651"/>
    </source>
</evidence>
<comment type="caution">
    <text evidence="8">Lacks conserved residue(s) required for the propagation of feature annotation.</text>
</comment>
<evidence type="ECO:0000259" key="9">
    <source>
        <dbReference type="Pfam" id="PF04547"/>
    </source>
</evidence>
<feature type="non-terminal residue" evidence="11">
    <location>
        <position position="1"/>
    </location>
</feature>
<dbReference type="Pfam" id="PF16178">
    <property type="entry name" value="Anoct_dimer"/>
    <property type="match status" value="2"/>
</dbReference>
<protein>
    <recommendedName>
        <fullName evidence="8">Anoctamin</fullName>
    </recommendedName>
</protein>
<keyword evidence="12" id="KW-1185">Reference proteome</keyword>
<dbReference type="GO" id="GO:0046983">
    <property type="term" value="F:protein dimerization activity"/>
    <property type="evidence" value="ECO:0007669"/>
    <property type="project" value="InterPro"/>
</dbReference>
<gene>
    <name evidence="11" type="ORF">BDFB_007038</name>
</gene>
<feature type="transmembrane region" description="Helical" evidence="8">
    <location>
        <begin position="510"/>
        <end position="527"/>
    </location>
</feature>
<organism evidence="11 12">
    <name type="scientific">Asbolus verrucosus</name>
    <name type="common">Desert ironclad beetle</name>
    <dbReference type="NCBI Taxonomy" id="1661398"/>
    <lineage>
        <taxon>Eukaryota</taxon>
        <taxon>Metazoa</taxon>
        <taxon>Ecdysozoa</taxon>
        <taxon>Arthropoda</taxon>
        <taxon>Hexapoda</taxon>
        <taxon>Insecta</taxon>
        <taxon>Pterygota</taxon>
        <taxon>Neoptera</taxon>
        <taxon>Endopterygota</taxon>
        <taxon>Coleoptera</taxon>
        <taxon>Polyphaga</taxon>
        <taxon>Cucujiformia</taxon>
        <taxon>Tenebrionidae</taxon>
        <taxon>Pimeliinae</taxon>
        <taxon>Asbolus</taxon>
    </lineage>
</organism>
<dbReference type="GO" id="GO:0005254">
    <property type="term" value="F:chloride channel activity"/>
    <property type="evidence" value="ECO:0007669"/>
    <property type="project" value="TreeGrafter"/>
</dbReference>
<evidence type="ECO:0000259" key="10">
    <source>
        <dbReference type="Pfam" id="PF16178"/>
    </source>
</evidence>
<feature type="transmembrane region" description="Helical" evidence="8">
    <location>
        <begin position="283"/>
        <end position="301"/>
    </location>
</feature>
<evidence type="ECO:0000256" key="5">
    <source>
        <dbReference type="ARBA" id="ARBA00022989"/>
    </source>
</evidence>
<feature type="transmembrane region" description="Helical" evidence="8">
    <location>
        <begin position="203"/>
        <end position="230"/>
    </location>
</feature>
<evidence type="ECO:0000313" key="11">
    <source>
        <dbReference type="EMBL" id="RZC33897.1"/>
    </source>
</evidence>
<dbReference type="InterPro" id="IPR049452">
    <property type="entry name" value="Anoctamin_TM"/>
</dbReference>
<evidence type="ECO:0000256" key="4">
    <source>
        <dbReference type="ARBA" id="ARBA00022692"/>
    </source>
</evidence>
<evidence type="ECO:0000256" key="2">
    <source>
        <dbReference type="ARBA" id="ARBA00009671"/>
    </source>
</evidence>
<sequence length="636" mass="72725">SIGAIQRIDYVLVVDRSIKKTKLKPLVTKFVNNLQALGLIVEASPGNEIKDNIYIKIHLPQKAIEHFANIYDIDIASEGHNYIPISSINLQMTQTPLTRNRDIFQRAGEATNVERILILNEILSETKFAEDENKHGVAKLIRLGALKAAYPLHDGSYHFEEKGTGPLNDRQLLLKYWATFSLWYKEQPLNLIQKYYGTEVAFYFAWLGFYNTMLIPAAIVGVICFLISVLHLNFFRQELIQEICNSNLTMCPLCHSGHSCIYKTLKNACYFANVSVIFDNQTTVFFAVFMSFWATVFLNLWRRLENVLKMRWNVESVEDDTKIRLQFKETATHKRLSIATGQMEPYVPMKNKIFKLTLSYGTSMLLVSIVLLAVIGVIMYRLTMAALIRMSNSPNLKSHSAVLLTSTSGILQVIFIKIFGRFYGRTSEWLTQLENPRTQSEFDNSVVHKRYFLGFVNNYASLFYIAFFKGRFYTPAHKPTLTSFVTDICHLCGCLTALCIQLFFMMLLKSMAGNILTLIVPIVTKIFKKRLKKPVASVVPQWEEEFALNPADRYLLTTEFMEMSEFVKNVSILGSNEVIVVQYGFVTFFVGAFPLAPLCALINNSMELRLDAYKLVVRYRRPVPRQIAGIGAWNNI</sequence>
<comment type="caution">
    <text evidence="11">The sequence shown here is derived from an EMBL/GenBank/DDBJ whole genome shotgun (WGS) entry which is preliminary data.</text>
</comment>
<dbReference type="OrthoDB" id="296386at2759"/>
<dbReference type="PANTHER" id="PTHR12308">
    <property type="entry name" value="ANOCTAMIN"/>
    <property type="match status" value="1"/>
</dbReference>